<evidence type="ECO:0000313" key="3">
    <source>
        <dbReference type="EMBL" id="SEB44200.1"/>
    </source>
</evidence>
<name>A0AB38A4W2_9ACTN</name>
<feature type="region of interest" description="Disordered" evidence="1">
    <location>
        <begin position="64"/>
        <end position="145"/>
    </location>
</feature>
<evidence type="ECO:0000313" key="4">
    <source>
        <dbReference type="Proteomes" id="UP000183687"/>
    </source>
</evidence>
<dbReference type="AlphaFoldDB" id="A0AB38A4W2"/>
<accession>A0AB38A4W2</accession>
<evidence type="ECO:0000256" key="1">
    <source>
        <dbReference type="SAM" id="MobiDB-lite"/>
    </source>
</evidence>
<dbReference type="RefSeq" id="WP_057001971.1">
    <property type="nucleotide sequence ID" value="NZ_CALJSN010000005.1"/>
</dbReference>
<feature type="domain" description="DUF6291" evidence="2">
    <location>
        <begin position="11"/>
        <end position="76"/>
    </location>
</feature>
<comment type="caution">
    <text evidence="3">The sequence shown here is derived from an EMBL/GenBank/DDBJ whole genome shotgun (WGS) entry which is preliminary data.</text>
</comment>
<dbReference type="Pfam" id="PF19808">
    <property type="entry name" value="DUF6291"/>
    <property type="match status" value="1"/>
</dbReference>
<protein>
    <recommendedName>
        <fullName evidence="2">DUF6291 domain-containing protein</fullName>
    </recommendedName>
</protein>
<dbReference type="EMBL" id="FNSH01000001">
    <property type="protein sequence ID" value="SEB44200.1"/>
    <property type="molecule type" value="Genomic_DNA"/>
</dbReference>
<dbReference type="InterPro" id="IPR046258">
    <property type="entry name" value="DUF6291"/>
</dbReference>
<dbReference type="Proteomes" id="UP000183687">
    <property type="component" value="Unassembled WGS sequence"/>
</dbReference>
<proteinExistence type="predicted"/>
<gene>
    <name evidence="3" type="ORF">SAMN04489746_0235</name>
</gene>
<sequence>MEDKFTWNPKFTRIIEQLPDELYRKVVSAILQYGTYGIVPELEFPCNLIFESLKDDIDYSKAARAAGKNGGRGNKKPSSRDDVKGGSGCDKPPFSDAETPLSDDVKGGSDGVEAITLHNNTLHNSTEQYSTDGEGKPKRKRFVPPTPEEVKAYADEKGLVIDPELFCDHYASKGWVVGKSPMKDWKAAVRNWCKRASPYASRRNFQPQKEVIDEYSLL</sequence>
<reference evidence="3 4" key="1">
    <citation type="submission" date="2016-10" db="EMBL/GenBank/DDBJ databases">
        <authorList>
            <person name="Varghese N."/>
            <person name="Submissions S."/>
        </authorList>
    </citation>
    <scope>NUCLEOTIDE SEQUENCE [LARGE SCALE GENOMIC DNA]</scope>
    <source>
        <strain evidence="3 4">DSM 20586</strain>
    </source>
</reference>
<organism evidence="3 4">
    <name type="scientific">Atopobium minutum</name>
    <dbReference type="NCBI Taxonomy" id="1381"/>
    <lineage>
        <taxon>Bacteria</taxon>
        <taxon>Bacillati</taxon>
        <taxon>Actinomycetota</taxon>
        <taxon>Coriobacteriia</taxon>
        <taxon>Coriobacteriales</taxon>
        <taxon>Atopobiaceae</taxon>
        <taxon>Atopobium</taxon>
    </lineage>
</organism>
<feature type="compositionally biased region" description="Polar residues" evidence="1">
    <location>
        <begin position="117"/>
        <end position="131"/>
    </location>
</feature>
<evidence type="ECO:0000259" key="2">
    <source>
        <dbReference type="Pfam" id="PF19808"/>
    </source>
</evidence>